<evidence type="ECO:0000313" key="7">
    <source>
        <dbReference type="EMBL" id="KPW51217.1"/>
    </source>
</evidence>
<comment type="caution">
    <text evidence="7">The sequence shown here is derived from an EMBL/GenBank/DDBJ whole genome shotgun (WGS) entry which is preliminary data.</text>
</comment>
<dbReference type="FunFam" id="3.20.20.140:FF:000014">
    <property type="entry name" value="5-methylthioadenosine/S-adenosylhomocysteine deaminase"/>
    <property type="match status" value="1"/>
</dbReference>
<protein>
    <submittedName>
        <fullName evidence="7">Hydroxydechloroatrazine ethylaminohydrolase</fullName>
    </submittedName>
</protein>
<dbReference type="Gene3D" id="3.20.20.140">
    <property type="entry name" value="Metal-dependent hydrolases"/>
    <property type="match status" value="1"/>
</dbReference>
<dbReference type="AlphaFoldDB" id="A0A0P9K6N8"/>
<accession>A0A0P9K6N8</accession>
<evidence type="ECO:0000256" key="2">
    <source>
        <dbReference type="ARBA" id="ARBA00022723"/>
    </source>
</evidence>
<dbReference type="NCBIfam" id="NF006055">
    <property type="entry name" value="PRK08203.1"/>
    <property type="match status" value="1"/>
</dbReference>
<sequence length="485" mass="52672">MPFAGAHKPRPPWISRQGNTELANPEPVFQRSRPVPATRIWLKNPLALFTANDLDARGGLVIEDGVITELLAAGQQPSLPCTQSFDAREHVLLPGLINTHHHFYQTLTRAWAPVVNQPLFPWLKTLYPVWARLTPEKLAVASKVALAELLLSGCTTAADHHYLFPDGLEHAIDVQVQSVRELGMRAMLTRGSMSLGEADGGLPPQQTVQQGEVILADSQRLIETYHERGDGAQIQIALAPCSPFSVTPQIMAESAALAEKLDVRLHTHLAETLDEEDFCLQRFGLRTVDYLDSVGWLGPRTWLAHGIHFNPDEIARLGAAGTGVCHCPSSNMRLASGICPTLDLIAAGAPLGLGVDGSASNDASNMILETRQALYLQRLRYGAEKITPQLVLGWATKGSAQLLGRTDIGELAVGKQADLAFFKLDELRFSGSHDPLSALLLCGADRADRVMVGGQWRVIDGQVEGLDIKQLIADHSQAARELIQG</sequence>
<dbReference type="GO" id="GO:0019239">
    <property type="term" value="F:deaminase activity"/>
    <property type="evidence" value="ECO:0007669"/>
    <property type="project" value="UniProtKB-ARBA"/>
</dbReference>
<evidence type="ECO:0000259" key="6">
    <source>
        <dbReference type="Pfam" id="PF01979"/>
    </source>
</evidence>
<dbReference type="InterPro" id="IPR006680">
    <property type="entry name" value="Amidohydro-rel"/>
</dbReference>
<organism evidence="7 8">
    <name type="scientific">Pseudomonas syringae pv. antirrhini</name>
    <dbReference type="NCBI Taxonomy" id="251702"/>
    <lineage>
        <taxon>Bacteria</taxon>
        <taxon>Pseudomonadati</taxon>
        <taxon>Pseudomonadota</taxon>
        <taxon>Gammaproteobacteria</taxon>
        <taxon>Pseudomonadales</taxon>
        <taxon>Pseudomonadaceae</taxon>
        <taxon>Pseudomonas</taxon>
    </lineage>
</organism>
<evidence type="ECO:0000256" key="5">
    <source>
        <dbReference type="SAM" id="MobiDB-lite"/>
    </source>
</evidence>
<dbReference type="GO" id="GO:0016814">
    <property type="term" value="F:hydrolase activity, acting on carbon-nitrogen (but not peptide) bonds, in cyclic amidines"/>
    <property type="evidence" value="ECO:0007669"/>
    <property type="project" value="UniProtKB-ARBA"/>
</dbReference>
<dbReference type="PATRIC" id="fig|251702.3.peg.2792"/>
<dbReference type="InterPro" id="IPR011059">
    <property type="entry name" value="Metal-dep_hydrolase_composite"/>
</dbReference>
<keyword evidence="4" id="KW-0862">Zinc</keyword>
<keyword evidence="2" id="KW-0479">Metal-binding</keyword>
<dbReference type="PANTHER" id="PTHR43794:SF11">
    <property type="entry name" value="AMIDOHYDROLASE-RELATED DOMAIN-CONTAINING PROTEIN"/>
    <property type="match status" value="1"/>
</dbReference>
<dbReference type="EMBL" id="LJPT01000031">
    <property type="protein sequence ID" value="KPW51217.1"/>
    <property type="molecule type" value="Genomic_DNA"/>
</dbReference>
<feature type="region of interest" description="Disordered" evidence="5">
    <location>
        <begin position="1"/>
        <end position="29"/>
    </location>
</feature>
<comment type="similarity">
    <text evidence="1">Belongs to the metallo-dependent hydrolases superfamily. ATZ/TRZ family.</text>
</comment>
<feature type="domain" description="Amidohydrolase-related" evidence="6">
    <location>
        <begin position="91"/>
        <end position="456"/>
    </location>
</feature>
<reference evidence="7 8" key="1">
    <citation type="submission" date="2015-09" db="EMBL/GenBank/DDBJ databases">
        <title>Genome announcement of multiple Pseudomonas syringae strains.</title>
        <authorList>
            <person name="Thakur S."/>
            <person name="Wang P.W."/>
            <person name="Gong Y."/>
            <person name="Weir B.S."/>
            <person name="Guttman D.S."/>
        </authorList>
    </citation>
    <scope>NUCLEOTIDE SEQUENCE [LARGE SCALE GENOMIC DNA]</scope>
    <source>
        <strain evidence="7 8">ICMP4303</strain>
    </source>
</reference>
<evidence type="ECO:0000256" key="1">
    <source>
        <dbReference type="ARBA" id="ARBA00006745"/>
    </source>
</evidence>
<dbReference type="Gene3D" id="2.30.40.10">
    <property type="entry name" value="Urease, subunit C, domain 1"/>
    <property type="match status" value="1"/>
</dbReference>
<dbReference type="SUPFAM" id="SSF51338">
    <property type="entry name" value="Composite domain of metallo-dependent hydrolases"/>
    <property type="match status" value="1"/>
</dbReference>
<gene>
    <name evidence="7" type="ORF">ALO88_05011</name>
</gene>
<dbReference type="InterPro" id="IPR032466">
    <property type="entry name" value="Metal_Hydrolase"/>
</dbReference>
<evidence type="ECO:0000313" key="8">
    <source>
        <dbReference type="Proteomes" id="UP000050425"/>
    </source>
</evidence>
<evidence type="ECO:0000256" key="4">
    <source>
        <dbReference type="ARBA" id="ARBA00022833"/>
    </source>
</evidence>
<dbReference type="InterPro" id="IPR050287">
    <property type="entry name" value="MTA/SAH_deaminase"/>
</dbReference>
<dbReference type="SUPFAM" id="SSF51556">
    <property type="entry name" value="Metallo-dependent hydrolases"/>
    <property type="match status" value="1"/>
</dbReference>
<dbReference type="Pfam" id="PF01979">
    <property type="entry name" value="Amidohydro_1"/>
    <property type="match status" value="1"/>
</dbReference>
<dbReference type="Proteomes" id="UP000050425">
    <property type="component" value="Unassembled WGS sequence"/>
</dbReference>
<keyword evidence="3 7" id="KW-0378">Hydrolase</keyword>
<dbReference type="PANTHER" id="PTHR43794">
    <property type="entry name" value="AMINOHYDROLASE SSNA-RELATED"/>
    <property type="match status" value="1"/>
</dbReference>
<proteinExistence type="inferred from homology"/>
<dbReference type="GO" id="GO:0046872">
    <property type="term" value="F:metal ion binding"/>
    <property type="evidence" value="ECO:0007669"/>
    <property type="project" value="UniProtKB-KW"/>
</dbReference>
<dbReference type="CDD" id="cd01298">
    <property type="entry name" value="ATZ_TRZ_like"/>
    <property type="match status" value="1"/>
</dbReference>
<evidence type="ECO:0000256" key="3">
    <source>
        <dbReference type="ARBA" id="ARBA00022801"/>
    </source>
</evidence>
<name>A0A0P9K6N8_9PSED</name>